<reference evidence="2" key="1">
    <citation type="journal article" date="2023" name="Genome Biol. Evol.">
        <title>First Whole Genome Sequence and Flow Cytometry Genome Size Data for the Lichen-Forming Fungus Ramalina farinacea (Ascomycota).</title>
        <authorList>
            <person name="Llewellyn T."/>
            <person name="Mian S."/>
            <person name="Hill R."/>
            <person name="Leitch I.J."/>
            <person name="Gaya E."/>
        </authorList>
    </citation>
    <scope>NUCLEOTIDE SEQUENCE</scope>
    <source>
        <strain evidence="2">LIQ254RAFAR</strain>
    </source>
</reference>
<name>A0AA43QQA1_9LECA</name>
<dbReference type="EMBL" id="JAPUFD010000009">
    <property type="protein sequence ID" value="MDI1489131.1"/>
    <property type="molecule type" value="Genomic_DNA"/>
</dbReference>
<dbReference type="Proteomes" id="UP001161017">
    <property type="component" value="Unassembled WGS sequence"/>
</dbReference>
<evidence type="ECO:0000313" key="2">
    <source>
        <dbReference type="EMBL" id="MDI1489131.1"/>
    </source>
</evidence>
<dbReference type="InterPro" id="IPR010730">
    <property type="entry name" value="HET"/>
</dbReference>
<dbReference type="InterPro" id="IPR052895">
    <property type="entry name" value="HetReg/Transcr_Mod"/>
</dbReference>
<dbReference type="AlphaFoldDB" id="A0AA43QQA1"/>
<sequence length="224" mass="24835">MEAFPDEKLPPFSALSYACGNEAPTTSIICNGKTIYVTPHLYSALRTIVNLGCAANIWVAATCLNQRDNAEKSIQVPKMATIYRTANNVLAWLGPAGEDSDLVIDQSRIDQISSAASVIQGQVAYSKLVESRLPGFMDPFWPALGKLCQLAWFFRLWVVQEIALGRENFMICGERMVFYDSLAMMMRHLTRLGCTNLMRGTAERGQQDQVAGLTILAVHTLIRQ</sequence>
<keyword evidence="3" id="KW-1185">Reference proteome</keyword>
<accession>A0AA43QQA1</accession>
<evidence type="ECO:0000259" key="1">
    <source>
        <dbReference type="Pfam" id="PF06985"/>
    </source>
</evidence>
<dbReference type="PANTHER" id="PTHR24148">
    <property type="entry name" value="ANKYRIN REPEAT DOMAIN-CONTAINING PROTEIN 39 HOMOLOG-RELATED"/>
    <property type="match status" value="1"/>
</dbReference>
<dbReference type="PANTHER" id="PTHR24148:SF64">
    <property type="entry name" value="HETEROKARYON INCOMPATIBILITY DOMAIN-CONTAINING PROTEIN"/>
    <property type="match status" value="1"/>
</dbReference>
<comment type="caution">
    <text evidence="2">The sequence shown here is derived from an EMBL/GenBank/DDBJ whole genome shotgun (WGS) entry which is preliminary data.</text>
</comment>
<dbReference type="Pfam" id="PF06985">
    <property type="entry name" value="HET"/>
    <property type="match status" value="1"/>
</dbReference>
<evidence type="ECO:0000313" key="3">
    <source>
        <dbReference type="Proteomes" id="UP001161017"/>
    </source>
</evidence>
<proteinExistence type="predicted"/>
<feature type="domain" description="Heterokaryon incompatibility" evidence="1">
    <location>
        <begin position="12"/>
        <end position="161"/>
    </location>
</feature>
<organism evidence="2 3">
    <name type="scientific">Ramalina farinacea</name>
    <dbReference type="NCBI Taxonomy" id="258253"/>
    <lineage>
        <taxon>Eukaryota</taxon>
        <taxon>Fungi</taxon>
        <taxon>Dikarya</taxon>
        <taxon>Ascomycota</taxon>
        <taxon>Pezizomycotina</taxon>
        <taxon>Lecanoromycetes</taxon>
        <taxon>OSLEUM clade</taxon>
        <taxon>Lecanoromycetidae</taxon>
        <taxon>Lecanorales</taxon>
        <taxon>Lecanorineae</taxon>
        <taxon>Ramalinaceae</taxon>
        <taxon>Ramalina</taxon>
    </lineage>
</organism>
<gene>
    <name evidence="2" type="ORF">OHK93_008409</name>
</gene>
<protein>
    <recommendedName>
        <fullName evidence="1">Heterokaryon incompatibility domain-containing protein</fullName>
    </recommendedName>
</protein>